<organism evidence="2 4">
    <name type="scientific">Corynebacterium imitans</name>
    <dbReference type="NCBI Taxonomy" id="156978"/>
    <lineage>
        <taxon>Bacteria</taxon>
        <taxon>Bacillati</taxon>
        <taxon>Actinomycetota</taxon>
        <taxon>Actinomycetes</taxon>
        <taxon>Mycobacteriales</taxon>
        <taxon>Corynebacteriaceae</taxon>
        <taxon>Corynebacterium</taxon>
    </lineage>
</organism>
<feature type="transmembrane region" description="Helical" evidence="1">
    <location>
        <begin position="7"/>
        <end position="28"/>
    </location>
</feature>
<keyword evidence="1" id="KW-0812">Transmembrane</keyword>
<dbReference type="AlphaFoldDB" id="A0A076NLS8"/>
<sequence>MNVSERVGFGAGVIAIVLSLLSVLLAISRGTGEVTVIAAAGTVAVIGAMCIYWSLTSRRNSKD</sequence>
<evidence type="ECO:0000313" key="3">
    <source>
        <dbReference type="EMBL" id="SNV84983.1"/>
    </source>
</evidence>
<reference evidence="3 5" key="2">
    <citation type="submission" date="2017-06" db="EMBL/GenBank/DDBJ databases">
        <authorList>
            <consortium name="Pathogen Informatics"/>
        </authorList>
    </citation>
    <scope>NUCLEOTIDE SEQUENCE [LARGE SCALE GENOMIC DNA]</scope>
    <source>
        <strain evidence="3 5">NCTC13015</strain>
    </source>
</reference>
<dbReference type="KEGG" id="cii:CIMIT_10940"/>
<name>A0A076NLS8_9CORY</name>
<gene>
    <name evidence="2" type="ORF">CIMIT_10940</name>
    <name evidence="3" type="ORF">SAMEA4535761_02246</name>
</gene>
<protein>
    <submittedName>
        <fullName evidence="2">Uncharacterized protein</fullName>
    </submittedName>
</protein>
<proteinExistence type="predicted"/>
<evidence type="ECO:0000313" key="2">
    <source>
        <dbReference type="EMBL" id="AIJ34328.1"/>
    </source>
</evidence>
<dbReference type="Proteomes" id="UP000028780">
    <property type="component" value="Chromosome"/>
</dbReference>
<evidence type="ECO:0000313" key="5">
    <source>
        <dbReference type="Proteomes" id="UP000215374"/>
    </source>
</evidence>
<keyword evidence="1" id="KW-0472">Membrane</keyword>
<accession>A0A076NLS8</accession>
<dbReference type="Proteomes" id="UP000215374">
    <property type="component" value="Chromosome 1"/>
</dbReference>
<keyword evidence="4" id="KW-1185">Reference proteome</keyword>
<dbReference type="EMBL" id="LT906467">
    <property type="protein sequence ID" value="SNV84983.1"/>
    <property type="molecule type" value="Genomic_DNA"/>
</dbReference>
<dbReference type="HOGENOM" id="CLU_2878258_0_0_11"/>
<dbReference type="EMBL" id="CP009211">
    <property type="protein sequence ID" value="AIJ34328.1"/>
    <property type="molecule type" value="Genomic_DNA"/>
</dbReference>
<feature type="transmembrane region" description="Helical" evidence="1">
    <location>
        <begin position="34"/>
        <end position="55"/>
    </location>
</feature>
<reference evidence="2 4" key="1">
    <citation type="submission" date="2014-08" db="EMBL/GenBank/DDBJ databases">
        <title>Complete genome sequence of Corynebacterium imitans DSM 44264, isolated from a five-month-old boy with suspected pharyngeal diphtheria.</title>
        <authorList>
            <person name="Mollmann S."/>
            <person name="Albersmeier A."/>
            <person name="Ruckert C."/>
            <person name="Tauch A."/>
        </authorList>
    </citation>
    <scope>NUCLEOTIDE SEQUENCE [LARGE SCALE GENOMIC DNA]</scope>
    <source>
        <strain evidence="2 4">DSM 44264</strain>
    </source>
</reference>
<evidence type="ECO:0000256" key="1">
    <source>
        <dbReference type="SAM" id="Phobius"/>
    </source>
</evidence>
<evidence type="ECO:0000313" key="4">
    <source>
        <dbReference type="Proteomes" id="UP000028780"/>
    </source>
</evidence>
<keyword evidence="1" id="KW-1133">Transmembrane helix</keyword>